<feature type="region of interest" description="Disordered" evidence="1">
    <location>
        <begin position="1"/>
        <end position="48"/>
    </location>
</feature>
<accession>A0A8K0SC96</accession>
<feature type="compositionally biased region" description="Polar residues" evidence="1">
    <location>
        <begin position="1"/>
        <end position="38"/>
    </location>
</feature>
<evidence type="ECO:0000313" key="4">
    <source>
        <dbReference type="Proteomes" id="UP000813444"/>
    </source>
</evidence>
<feature type="compositionally biased region" description="Basic and acidic residues" evidence="1">
    <location>
        <begin position="147"/>
        <end position="175"/>
    </location>
</feature>
<evidence type="ECO:0000313" key="3">
    <source>
        <dbReference type="EMBL" id="KAH7308067.1"/>
    </source>
</evidence>
<feature type="region of interest" description="Disordered" evidence="1">
    <location>
        <begin position="84"/>
        <end position="191"/>
    </location>
</feature>
<keyword evidence="2" id="KW-1133">Transmembrane helix</keyword>
<feature type="transmembrane region" description="Helical" evidence="2">
    <location>
        <begin position="238"/>
        <end position="257"/>
    </location>
</feature>
<gene>
    <name evidence="3" type="ORF">B0I35DRAFT_483352</name>
</gene>
<reference evidence="3" key="1">
    <citation type="journal article" date="2021" name="Nat. Commun.">
        <title>Genetic determinants of endophytism in the Arabidopsis root mycobiome.</title>
        <authorList>
            <person name="Mesny F."/>
            <person name="Miyauchi S."/>
            <person name="Thiergart T."/>
            <person name="Pickel B."/>
            <person name="Atanasova L."/>
            <person name="Karlsson M."/>
            <person name="Huettel B."/>
            <person name="Barry K.W."/>
            <person name="Haridas S."/>
            <person name="Chen C."/>
            <person name="Bauer D."/>
            <person name="Andreopoulos W."/>
            <person name="Pangilinan J."/>
            <person name="LaButti K."/>
            <person name="Riley R."/>
            <person name="Lipzen A."/>
            <person name="Clum A."/>
            <person name="Drula E."/>
            <person name="Henrissat B."/>
            <person name="Kohler A."/>
            <person name="Grigoriev I.V."/>
            <person name="Martin F.M."/>
            <person name="Hacquard S."/>
        </authorList>
    </citation>
    <scope>NUCLEOTIDE SEQUENCE</scope>
    <source>
        <strain evidence="3">MPI-CAGE-CH-0235</strain>
    </source>
</reference>
<keyword evidence="2" id="KW-0472">Membrane</keyword>
<feature type="compositionally biased region" description="Polar residues" evidence="1">
    <location>
        <begin position="85"/>
        <end position="99"/>
    </location>
</feature>
<dbReference type="AlphaFoldDB" id="A0A8K0SC96"/>
<feature type="compositionally biased region" description="Acidic residues" evidence="1">
    <location>
        <begin position="124"/>
        <end position="138"/>
    </location>
</feature>
<comment type="caution">
    <text evidence="3">The sequence shown here is derived from an EMBL/GenBank/DDBJ whole genome shotgun (WGS) entry which is preliminary data.</text>
</comment>
<name>A0A8K0SC96_9HYPO</name>
<evidence type="ECO:0000256" key="2">
    <source>
        <dbReference type="SAM" id="Phobius"/>
    </source>
</evidence>
<dbReference type="EMBL" id="JAGPNK010000016">
    <property type="protein sequence ID" value="KAH7308067.1"/>
    <property type="molecule type" value="Genomic_DNA"/>
</dbReference>
<dbReference type="OrthoDB" id="4925544at2759"/>
<keyword evidence="4" id="KW-1185">Reference proteome</keyword>
<proteinExistence type="predicted"/>
<dbReference type="Proteomes" id="UP000813444">
    <property type="component" value="Unassembled WGS sequence"/>
</dbReference>
<evidence type="ECO:0000256" key="1">
    <source>
        <dbReference type="SAM" id="MobiDB-lite"/>
    </source>
</evidence>
<protein>
    <submittedName>
        <fullName evidence="3">Uncharacterized protein</fullName>
    </submittedName>
</protein>
<organism evidence="3 4">
    <name type="scientific">Stachybotrys elegans</name>
    <dbReference type="NCBI Taxonomy" id="80388"/>
    <lineage>
        <taxon>Eukaryota</taxon>
        <taxon>Fungi</taxon>
        <taxon>Dikarya</taxon>
        <taxon>Ascomycota</taxon>
        <taxon>Pezizomycotina</taxon>
        <taxon>Sordariomycetes</taxon>
        <taxon>Hypocreomycetidae</taxon>
        <taxon>Hypocreales</taxon>
        <taxon>Stachybotryaceae</taxon>
        <taxon>Stachybotrys</taxon>
    </lineage>
</organism>
<feature type="compositionally biased region" description="Polar residues" evidence="1">
    <location>
        <begin position="177"/>
        <end position="191"/>
    </location>
</feature>
<keyword evidence="2" id="KW-0812">Transmembrane</keyword>
<sequence length="597" mass="64903">MEQQSSDPSTPNSKQRGSNTIRSTPSINLAQSDLSGSEPSLRFPCPQGSRELANWISSSNPDIMRLTTTTEDTGLADSTYELISGTDTESQDGNYTESMGESVGSLDFHRPDDVHSLADTEQTHDEDEDEQSVVDDNDVAPPNFDQFHGDLHDEALPDYTRDAADESEDEARSRSSLEYTQTSLKTPSIQTPEASKIVERTLLDRCHLSMTHYYESLSKKLDTFWEAQPQIQQRIGRLALTTIPPLLLAVSAIIYLFTVARAPGMTADIASSSTAAPVVVTSPPHVPLSRVSAAPKATPSFSGGVGLIPINDVASDDWLFGSKQPNVTFATRAPKEVLVHVPASVKRAWRSTECLSITATRHGNSQVSTFVDSVDEGFLVRFPKNEAHGILTLAVTSSCRPKVHKEVKTHFGYGIMDEAREFGRIIAHDLGELVPAVAHEAERCFVDAKKSLAVASDTLGVGAHTLSDSLFKSLQVGLANAQKSLSMLPTAGQSLAKVGRATKGTTKALSTFVQRAQKHVPSVQHTQERINLGVLNAQISAKLLWLKAIGKMEEHATYEKKAKAFLSAKRDAVCGVVRKATDAQEQPRSWARIFSRA</sequence>
<feature type="compositionally biased region" description="Basic and acidic residues" evidence="1">
    <location>
        <begin position="107"/>
        <end position="123"/>
    </location>
</feature>